<dbReference type="RefSeq" id="WP_143069830.1">
    <property type="nucleotide sequence ID" value="NZ_FOHS01000003.1"/>
</dbReference>
<evidence type="ECO:0008006" key="5">
    <source>
        <dbReference type="Google" id="ProtNLM"/>
    </source>
</evidence>
<accession>A0A1I0HBK4</accession>
<dbReference type="AlphaFoldDB" id="A0A1I0HBK4"/>
<feature type="compositionally biased region" description="Polar residues" evidence="1">
    <location>
        <begin position="65"/>
        <end position="79"/>
    </location>
</feature>
<evidence type="ECO:0000313" key="4">
    <source>
        <dbReference type="Proteomes" id="UP000198697"/>
    </source>
</evidence>
<dbReference type="STRING" id="82805.SAMN04487998_2822"/>
<reference evidence="4" key="1">
    <citation type="submission" date="2016-10" db="EMBL/GenBank/DDBJ databases">
        <authorList>
            <person name="Varghese N."/>
            <person name="Submissions S."/>
        </authorList>
    </citation>
    <scope>NUCLEOTIDE SEQUENCE [LARGE SCALE GENOMIC DNA]</scope>
    <source>
        <strain evidence="4">DSM 15310</strain>
    </source>
</reference>
<evidence type="ECO:0000256" key="1">
    <source>
        <dbReference type="SAM" id="MobiDB-lite"/>
    </source>
</evidence>
<feature type="signal peptide" evidence="2">
    <location>
        <begin position="1"/>
        <end position="31"/>
    </location>
</feature>
<organism evidence="3 4">
    <name type="scientific">Hymenobacter actinosclerus</name>
    <dbReference type="NCBI Taxonomy" id="82805"/>
    <lineage>
        <taxon>Bacteria</taxon>
        <taxon>Pseudomonadati</taxon>
        <taxon>Bacteroidota</taxon>
        <taxon>Cytophagia</taxon>
        <taxon>Cytophagales</taxon>
        <taxon>Hymenobacteraceae</taxon>
        <taxon>Hymenobacter</taxon>
    </lineage>
</organism>
<sequence length="422" mass="45324">MPWFRMKSNGASHLRLALAALLSLTLGAARAQVVAPGGPTDAHFCEPAAAPLPGQSGPAAPRMSSAAQGPAQSTEQGPAQNDAAPAPAVEKVRRLSRTFATSPTRLYTLDTRYGRVQVNVWNRPEIRTDVTIITRADTDEKAQELQAMIEVELLARDPATGGVSARSRFGELPRECRSQVKLYEVNYTVWVPANNPLALHTAFGEISLTGNLTGATELAVEYGHLRTARLEGPRNSLKLNNARAAVPFACRAVIEASYAKVRLTEGGSVELRSNYSDIDIGLVSDLTVHSKYGDVALGTVQNLRGSSGYSRFSVDKLNSALDMKVQYSPSFEVRNTGPNFRQITLDGGYSTILLNFPDGAAFGFDVNTEHGQLLVDKRLVKVASEETSPNSSDTQGTFGAASARNGGNVNIKVRYGNVSFNK</sequence>
<proteinExistence type="predicted"/>
<dbReference type="EMBL" id="FOHS01000003">
    <property type="protein sequence ID" value="SET80329.1"/>
    <property type="molecule type" value="Genomic_DNA"/>
</dbReference>
<evidence type="ECO:0000313" key="3">
    <source>
        <dbReference type="EMBL" id="SET80329.1"/>
    </source>
</evidence>
<dbReference type="Proteomes" id="UP000198697">
    <property type="component" value="Unassembled WGS sequence"/>
</dbReference>
<protein>
    <recommendedName>
        <fullName evidence="5">Adhesin domain-containing protein</fullName>
    </recommendedName>
</protein>
<name>A0A1I0HBK4_9BACT</name>
<evidence type="ECO:0000256" key="2">
    <source>
        <dbReference type="SAM" id="SignalP"/>
    </source>
</evidence>
<gene>
    <name evidence="3" type="ORF">SAMN04487998_2822</name>
</gene>
<feature type="region of interest" description="Disordered" evidence="1">
    <location>
        <begin position="45"/>
        <end position="87"/>
    </location>
</feature>
<dbReference type="OrthoDB" id="1117657at2"/>
<keyword evidence="4" id="KW-1185">Reference proteome</keyword>
<keyword evidence="2" id="KW-0732">Signal</keyword>
<feature type="chain" id="PRO_5011703889" description="Adhesin domain-containing protein" evidence="2">
    <location>
        <begin position="32"/>
        <end position="422"/>
    </location>
</feature>